<evidence type="ECO:0000313" key="2">
    <source>
        <dbReference type="Proteomes" id="UP000197138"/>
    </source>
</evidence>
<dbReference type="Proteomes" id="UP000197138">
    <property type="component" value="Unassembled WGS sequence"/>
</dbReference>
<accession>A0A218WKF3</accession>
<reference evidence="2" key="1">
    <citation type="journal article" date="2017" name="Plant J.">
        <title>The pomegranate (Punica granatum L.) genome and the genomics of punicalagin biosynthesis.</title>
        <authorList>
            <person name="Qin G."/>
            <person name="Xu C."/>
            <person name="Ming R."/>
            <person name="Tang H."/>
            <person name="Guyot R."/>
            <person name="Kramer E.M."/>
            <person name="Hu Y."/>
            <person name="Yi X."/>
            <person name="Qi Y."/>
            <person name="Xu X."/>
            <person name="Gao Z."/>
            <person name="Pan H."/>
            <person name="Jian J."/>
            <person name="Tian Y."/>
            <person name="Yue Z."/>
            <person name="Xu Y."/>
        </authorList>
    </citation>
    <scope>NUCLEOTIDE SEQUENCE [LARGE SCALE GENOMIC DNA]</scope>
    <source>
        <strain evidence="2">cv. Dabenzi</strain>
    </source>
</reference>
<name>A0A218WKF3_PUNGR</name>
<proteinExistence type="predicted"/>
<organism evidence="1 2">
    <name type="scientific">Punica granatum</name>
    <name type="common">Pomegranate</name>
    <dbReference type="NCBI Taxonomy" id="22663"/>
    <lineage>
        <taxon>Eukaryota</taxon>
        <taxon>Viridiplantae</taxon>
        <taxon>Streptophyta</taxon>
        <taxon>Embryophyta</taxon>
        <taxon>Tracheophyta</taxon>
        <taxon>Spermatophyta</taxon>
        <taxon>Magnoliopsida</taxon>
        <taxon>eudicotyledons</taxon>
        <taxon>Gunneridae</taxon>
        <taxon>Pentapetalae</taxon>
        <taxon>rosids</taxon>
        <taxon>malvids</taxon>
        <taxon>Myrtales</taxon>
        <taxon>Lythraceae</taxon>
        <taxon>Punica</taxon>
    </lineage>
</organism>
<sequence length="83" mass="8864">MAHVPVVYPVSDPLSPPSAPTVVPLPPAVFLTLDLAMHAPPIVAMPIQPSIYTVPQPMVFSMMSTPAPAHTIEPFHFQASQPI</sequence>
<dbReference type="AlphaFoldDB" id="A0A218WKF3"/>
<evidence type="ECO:0000313" key="1">
    <source>
        <dbReference type="EMBL" id="OWM72512.1"/>
    </source>
</evidence>
<dbReference type="EMBL" id="MTKT01004281">
    <property type="protein sequence ID" value="OWM72512.1"/>
    <property type="molecule type" value="Genomic_DNA"/>
</dbReference>
<comment type="caution">
    <text evidence="1">The sequence shown here is derived from an EMBL/GenBank/DDBJ whole genome shotgun (WGS) entry which is preliminary data.</text>
</comment>
<gene>
    <name evidence="1" type="ORF">CDL15_Pgr013867</name>
</gene>
<protein>
    <submittedName>
        <fullName evidence="1">Uncharacterized protein</fullName>
    </submittedName>
</protein>